<dbReference type="Proteomes" id="UP000788993">
    <property type="component" value="Unassembled WGS sequence"/>
</dbReference>
<reference evidence="1" key="2">
    <citation type="submission" date="2021-01" db="EMBL/GenBank/DDBJ databases">
        <authorList>
            <person name="Schikora-Tamarit M.A."/>
        </authorList>
    </citation>
    <scope>NUCLEOTIDE SEQUENCE</scope>
    <source>
        <strain evidence="1">NCAIM Y.01608</strain>
    </source>
</reference>
<keyword evidence="2" id="KW-1185">Reference proteome</keyword>
<dbReference type="EMBL" id="JAEUBD010000983">
    <property type="protein sequence ID" value="KAH3669848.1"/>
    <property type="molecule type" value="Genomic_DNA"/>
</dbReference>
<evidence type="ECO:0000313" key="1">
    <source>
        <dbReference type="EMBL" id="KAH3669848.1"/>
    </source>
</evidence>
<evidence type="ECO:0000313" key="2">
    <source>
        <dbReference type="Proteomes" id="UP000788993"/>
    </source>
</evidence>
<gene>
    <name evidence="1" type="ORF">OGATHE_002660</name>
</gene>
<protein>
    <submittedName>
        <fullName evidence="1">Uncharacterized protein</fullName>
    </submittedName>
</protein>
<sequence length="153" mass="17175">MELFVRTSNSTISNLHLNAINEGSGIDYIFLVDTDLSNIRLIYNTATRKAESLATKRQLMLLDKFVALSQGVSLTNWDLSEIVRLPDTTKGITYIQGRLVPNKYADGNFYACSYANDPNGYSEILPELIYYSGTPEDNCVKVYVYANLIEKGK</sequence>
<dbReference type="AlphaFoldDB" id="A0A1B7SLA6"/>
<proteinExistence type="predicted"/>
<name>A0A1B7SLA6_9ASCO</name>
<organism evidence="1 2">
    <name type="scientific">Ogataea polymorpha</name>
    <dbReference type="NCBI Taxonomy" id="460523"/>
    <lineage>
        <taxon>Eukaryota</taxon>
        <taxon>Fungi</taxon>
        <taxon>Dikarya</taxon>
        <taxon>Ascomycota</taxon>
        <taxon>Saccharomycotina</taxon>
        <taxon>Pichiomycetes</taxon>
        <taxon>Pichiales</taxon>
        <taxon>Pichiaceae</taxon>
        <taxon>Ogataea</taxon>
    </lineage>
</organism>
<comment type="caution">
    <text evidence="1">The sequence shown here is derived from an EMBL/GenBank/DDBJ whole genome shotgun (WGS) entry which is preliminary data.</text>
</comment>
<accession>A0A1B7SLA6</accession>
<dbReference type="RefSeq" id="XP_018212080.1">
    <property type="nucleotide sequence ID" value="XM_018355822.1"/>
</dbReference>
<reference evidence="1" key="1">
    <citation type="journal article" date="2021" name="Open Biol.">
        <title>Shared evolutionary footprints suggest mitochondrial oxidative damage underlies multiple complex I losses in fungi.</title>
        <authorList>
            <person name="Schikora-Tamarit M.A."/>
            <person name="Marcet-Houben M."/>
            <person name="Nosek J."/>
            <person name="Gabaldon T."/>
        </authorList>
    </citation>
    <scope>NUCLEOTIDE SEQUENCE</scope>
    <source>
        <strain evidence="1">NCAIM Y.01608</strain>
    </source>
</reference>